<reference evidence="4 5" key="1">
    <citation type="submission" date="2018-06" db="EMBL/GenBank/DDBJ databases">
        <title>A transcriptomic atlas of mushroom development highlights an independent origin of complex multicellularity.</title>
        <authorList>
            <consortium name="DOE Joint Genome Institute"/>
            <person name="Krizsan K."/>
            <person name="Almasi E."/>
            <person name="Merenyi Z."/>
            <person name="Sahu N."/>
            <person name="Viragh M."/>
            <person name="Koszo T."/>
            <person name="Mondo S."/>
            <person name="Kiss B."/>
            <person name="Balint B."/>
            <person name="Kues U."/>
            <person name="Barry K."/>
            <person name="Hegedus J.C."/>
            <person name="Henrissat B."/>
            <person name="Johnson J."/>
            <person name="Lipzen A."/>
            <person name="Ohm R."/>
            <person name="Nagy I."/>
            <person name="Pangilinan J."/>
            <person name="Yan J."/>
            <person name="Xiong Y."/>
            <person name="Grigoriev I.V."/>
            <person name="Hibbett D.S."/>
            <person name="Nagy L.G."/>
        </authorList>
    </citation>
    <scope>NUCLEOTIDE SEQUENCE [LARGE SCALE GENOMIC DNA]</scope>
    <source>
        <strain evidence="4 5">SZMC22713</strain>
    </source>
</reference>
<keyword evidence="4" id="KW-0418">Kinase</keyword>
<evidence type="ECO:0000313" key="5">
    <source>
        <dbReference type="Proteomes" id="UP000294933"/>
    </source>
</evidence>
<keyword evidence="2" id="KW-0067">ATP-binding</keyword>
<evidence type="ECO:0000256" key="2">
    <source>
        <dbReference type="ARBA" id="ARBA00022840"/>
    </source>
</evidence>
<keyword evidence="5" id="KW-1185">Reference proteome</keyword>
<evidence type="ECO:0000259" key="3">
    <source>
        <dbReference type="PROSITE" id="PS50011"/>
    </source>
</evidence>
<dbReference type="OrthoDB" id="1668230at2759"/>
<dbReference type="GO" id="GO:0005737">
    <property type="term" value="C:cytoplasm"/>
    <property type="evidence" value="ECO:0007669"/>
    <property type="project" value="TreeGrafter"/>
</dbReference>
<dbReference type="GO" id="GO:0005524">
    <property type="term" value="F:ATP binding"/>
    <property type="evidence" value="ECO:0007669"/>
    <property type="project" value="UniProtKB-KW"/>
</dbReference>
<dbReference type="GO" id="GO:0035556">
    <property type="term" value="P:intracellular signal transduction"/>
    <property type="evidence" value="ECO:0007669"/>
    <property type="project" value="TreeGrafter"/>
</dbReference>
<dbReference type="SMART" id="SM00220">
    <property type="entry name" value="S_TKc"/>
    <property type="match status" value="1"/>
</dbReference>
<dbReference type="InterPro" id="IPR000719">
    <property type="entry name" value="Prot_kinase_dom"/>
</dbReference>
<dbReference type="STRING" id="50990.A0A4Y7PWP3"/>
<keyword evidence="1" id="KW-0547">Nucleotide-binding</keyword>
<sequence>MTDSSDHSQPPLPEEKRLLYTSESIFSAATSRFPMTSTPLTPDEKLHGIPPLAADSGSTLFHCVLKRPTVEWLYVDGEWFCGAEPMMERFARELRFFQNVKRHANIVRFLAVVDDMGLLIEHIHGDELATRLYRQPDIPLGLKTRWVNQMIDALCHIHSFSLSHGTISLTNVLVTTADDTIKLIDFGNSAKNGERVYPSTVPFEAPEVRQKGVVDVDPLLADTYAFGVLVLFIDAIPPLEIEDITDRIESATNFSVLVKQYVQPVQTRTAVHMSHRLPIVSE</sequence>
<dbReference type="VEuPathDB" id="FungiDB:BD410DRAFT_842425"/>
<dbReference type="SUPFAM" id="SSF56112">
    <property type="entry name" value="Protein kinase-like (PK-like)"/>
    <property type="match status" value="1"/>
</dbReference>
<feature type="domain" description="Protein kinase" evidence="3">
    <location>
        <begin position="46"/>
        <end position="282"/>
    </location>
</feature>
<dbReference type="EMBL" id="ML170201">
    <property type="protein sequence ID" value="TDL19019.1"/>
    <property type="molecule type" value="Genomic_DNA"/>
</dbReference>
<protein>
    <submittedName>
        <fullName evidence="4">Kinase-like protein</fullName>
    </submittedName>
</protein>
<dbReference type="AlphaFoldDB" id="A0A4Y7PWP3"/>
<accession>A0A4Y7PWP3</accession>
<name>A0A4Y7PWP3_9AGAM</name>
<dbReference type="InterPro" id="IPR011009">
    <property type="entry name" value="Kinase-like_dom_sf"/>
</dbReference>
<dbReference type="Proteomes" id="UP000294933">
    <property type="component" value="Unassembled WGS sequence"/>
</dbReference>
<proteinExistence type="predicted"/>
<gene>
    <name evidence="4" type="ORF">BD410DRAFT_842425</name>
</gene>
<dbReference type="PANTHER" id="PTHR24346">
    <property type="entry name" value="MAP/MICROTUBULE AFFINITY-REGULATING KINASE"/>
    <property type="match status" value="1"/>
</dbReference>
<dbReference type="Pfam" id="PF00069">
    <property type="entry name" value="Pkinase"/>
    <property type="match status" value="1"/>
</dbReference>
<dbReference type="PANTHER" id="PTHR24346:SF30">
    <property type="entry name" value="MATERNAL EMBRYONIC LEUCINE ZIPPER KINASE"/>
    <property type="match status" value="1"/>
</dbReference>
<keyword evidence="4" id="KW-0808">Transferase</keyword>
<evidence type="ECO:0000313" key="4">
    <source>
        <dbReference type="EMBL" id="TDL19019.1"/>
    </source>
</evidence>
<dbReference type="PROSITE" id="PS50011">
    <property type="entry name" value="PROTEIN_KINASE_DOM"/>
    <property type="match status" value="1"/>
</dbReference>
<organism evidence="4 5">
    <name type="scientific">Rickenella mellea</name>
    <dbReference type="NCBI Taxonomy" id="50990"/>
    <lineage>
        <taxon>Eukaryota</taxon>
        <taxon>Fungi</taxon>
        <taxon>Dikarya</taxon>
        <taxon>Basidiomycota</taxon>
        <taxon>Agaricomycotina</taxon>
        <taxon>Agaricomycetes</taxon>
        <taxon>Hymenochaetales</taxon>
        <taxon>Rickenellaceae</taxon>
        <taxon>Rickenella</taxon>
    </lineage>
</organism>
<dbReference type="GO" id="GO:0004674">
    <property type="term" value="F:protein serine/threonine kinase activity"/>
    <property type="evidence" value="ECO:0007669"/>
    <property type="project" value="TreeGrafter"/>
</dbReference>
<evidence type="ECO:0000256" key="1">
    <source>
        <dbReference type="ARBA" id="ARBA00022741"/>
    </source>
</evidence>
<dbReference type="Gene3D" id="1.10.510.10">
    <property type="entry name" value="Transferase(Phosphotransferase) domain 1"/>
    <property type="match status" value="1"/>
</dbReference>